<dbReference type="InterPro" id="IPR001478">
    <property type="entry name" value="PDZ"/>
</dbReference>
<dbReference type="SUPFAM" id="SSF50156">
    <property type="entry name" value="PDZ domain-like"/>
    <property type="match status" value="1"/>
</dbReference>
<dbReference type="Gene3D" id="2.30.30.830">
    <property type="match status" value="1"/>
</dbReference>
<feature type="region of interest" description="Disordered" evidence="9">
    <location>
        <begin position="204"/>
        <end position="224"/>
    </location>
</feature>
<evidence type="ECO:0000256" key="5">
    <source>
        <dbReference type="ARBA" id="ARBA00022692"/>
    </source>
</evidence>
<evidence type="ECO:0000313" key="12">
    <source>
        <dbReference type="Proteomes" id="UP000005801"/>
    </source>
</evidence>
<feature type="domain" description="PDZ" evidence="10">
    <location>
        <begin position="255"/>
        <end position="339"/>
    </location>
</feature>
<accession>A6GDL6</accession>
<dbReference type="GO" id="GO:0005886">
    <property type="term" value="C:plasma membrane"/>
    <property type="evidence" value="ECO:0007669"/>
    <property type="project" value="UniProtKB-SubCell"/>
</dbReference>
<organism evidence="11 12">
    <name type="scientific">Plesiocystis pacifica SIR-1</name>
    <dbReference type="NCBI Taxonomy" id="391625"/>
    <lineage>
        <taxon>Bacteria</taxon>
        <taxon>Pseudomonadati</taxon>
        <taxon>Myxococcota</taxon>
        <taxon>Polyangia</taxon>
        <taxon>Nannocystales</taxon>
        <taxon>Nannocystaceae</taxon>
        <taxon>Plesiocystis</taxon>
    </lineage>
</organism>
<dbReference type="GO" id="GO:0015031">
    <property type="term" value="P:protein transport"/>
    <property type="evidence" value="ECO:0007669"/>
    <property type="project" value="UniProtKB-KW"/>
</dbReference>
<dbReference type="EMBL" id="ABCS01000074">
    <property type="protein sequence ID" value="EDM76059.1"/>
    <property type="molecule type" value="Genomic_DNA"/>
</dbReference>
<evidence type="ECO:0000256" key="6">
    <source>
        <dbReference type="ARBA" id="ARBA00022927"/>
    </source>
</evidence>
<sequence length="349" mass="36953">MRRLLQSNFGLVKFAAVGIAVFFAGSAATTYAGNRLLLEYGVEAGAEDDEGDKDKEDGEDDPPGFEDGEPTLASAARSNPRSTRGSSTKLRYKQATGDTIVEGNPFCPTCSPADEVAPEALASGARPLGTGEVRSSLPLQLLATMESDDPAWSMATIRDLDSNSLGPYVANEAVRPGVTIFAVERGKVILLNQGRREYISLGAEPAKPKPAPVQSTRKATKAKSSKGKSVAIAGAEQAIDCSSANSCTVDRKFVESLLANPKQLMSQARMYPVRRDGEPAGFKVSRIQSGSLATLIGLQNGDVLSEINGQKLGSIDDAMGMYMKLRRASHLSVVVERGGAVITKEISIK</sequence>
<evidence type="ECO:0000256" key="4">
    <source>
        <dbReference type="ARBA" id="ARBA00022519"/>
    </source>
</evidence>
<dbReference type="InterPro" id="IPR024961">
    <property type="entry name" value="T2SS_GspC_N"/>
</dbReference>
<dbReference type="STRING" id="391625.PPSIR1_06813"/>
<evidence type="ECO:0000259" key="10">
    <source>
        <dbReference type="SMART" id="SM00228"/>
    </source>
</evidence>
<name>A6GDL6_9BACT</name>
<evidence type="ECO:0000256" key="9">
    <source>
        <dbReference type="SAM" id="MobiDB-lite"/>
    </source>
</evidence>
<comment type="caution">
    <text evidence="11">The sequence shown here is derived from an EMBL/GenBank/DDBJ whole genome shotgun (WGS) entry which is preliminary data.</text>
</comment>
<keyword evidence="2" id="KW-0813">Transport</keyword>
<dbReference type="RefSeq" id="WP_006974806.1">
    <property type="nucleotide sequence ID" value="NZ_ABCS01000074.1"/>
</dbReference>
<reference evidence="11 12" key="1">
    <citation type="submission" date="2007-06" db="EMBL/GenBank/DDBJ databases">
        <authorList>
            <person name="Shimkets L."/>
            <person name="Ferriera S."/>
            <person name="Johnson J."/>
            <person name="Kravitz S."/>
            <person name="Beeson K."/>
            <person name="Sutton G."/>
            <person name="Rogers Y.-H."/>
            <person name="Friedman R."/>
            <person name="Frazier M."/>
            <person name="Venter J.C."/>
        </authorList>
    </citation>
    <scope>NUCLEOTIDE SEQUENCE [LARGE SCALE GENOMIC DNA]</scope>
    <source>
        <strain evidence="11 12">SIR-1</strain>
    </source>
</reference>
<evidence type="ECO:0000256" key="1">
    <source>
        <dbReference type="ARBA" id="ARBA00004533"/>
    </source>
</evidence>
<protein>
    <submittedName>
        <fullName evidence="11">General secretion pathway protein C</fullName>
    </submittedName>
</protein>
<evidence type="ECO:0000256" key="7">
    <source>
        <dbReference type="ARBA" id="ARBA00022989"/>
    </source>
</evidence>
<proteinExistence type="predicted"/>
<dbReference type="Proteomes" id="UP000005801">
    <property type="component" value="Unassembled WGS sequence"/>
</dbReference>
<dbReference type="SMART" id="SM00228">
    <property type="entry name" value="PDZ"/>
    <property type="match status" value="1"/>
</dbReference>
<keyword evidence="5" id="KW-0812">Transmembrane</keyword>
<gene>
    <name evidence="11" type="ORF">PPSIR1_06813</name>
</gene>
<feature type="compositionally biased region" description="Acidic residues" evidence="9">
    <location>
        <begin position="45"/>
        <end position="69"/>
    </location>
</feature>
<evidence type="ECO:0000313" key="11">
    <source>
        <dbReference type="EMBL" id="EDM76059.1"/>
    </source>
</evidence>
<dbReference type="OrthoDB" id="341285at2"/>
<dbReference type="InterPro" id="IPR041489">
    <property type="entry name" value="PDZ_6"/>
</dbReference>
<evidence type="ECO:0000256" key="8">
    <source>
        <dbReference type="ARBA" id="ARBA00023136"/>
    </source>
</evidence>
<keyword evidence="4" id="KW-0997">Cell inner membrane</keyword>
<dbReference type="AlphaFoldDB" id="A6GDL6"/>
<keyword evidence="3" id="KW-1003">Cell membrane</keyword>
<comment type="subcellular location">
    <subcellularLocation>
        <location evidence="1">Cell inner membrane</location>
    </subcellularLocation>
</comment>
<feature type="region of interest" description="Disordered" evidence="9">
    <location>
        <begin position="45"/>
        <end position="94"/>
    </location>
</feature>
<dbReference type="Pfam" id="PF11356">
    <property type="entry name" value="T2SSC"/>
    <property type="match status" value="1"/>
</dbReference>
<feature type="compositionally biased region" description="Polar residues" evidence="9">
    <location>
        <begin position="76"/>
        <end position="89"/>
    </location>
</feature>
<evidence type="ECO:0000256" key="2">
    <source>
        <dbReference type="ARBA" id="ARBA00022448"/>
    </source>
</evidence>
<dbReference type="eggNOG" id="COG3031">
    <property type="taxonomic scope" value="Bacteria"/>
</dbReference>
<keyword evidence="8" id="KW-0472">Membrane</keyword>
<dbReference type="InterPro" id="IPR036034">
    <property type="entry name" value="PDZ_sf"/>
</dbReference>
<keyword evidence="6" id="KW-0653">Protein transport</keyword>
<dbReference type="NCBIfam" id="NF041515">
    <property type="entry name" value="GspC_delta"/>
    <property type="match status" value="1"/>
</dbReference>
<dbReference type="Gene3D" id="2.30.42.10">
    <property type="match status" value="1"/>
</dbReference>
<keyword evidence="12" id="KW-1185">Reference proteome</keyword>
<evidence type="ECO:0000256" key="3">
    <source>
        <dbReference type="ARBA" id="ARBA00022475"/>
    </source>
</evidence>
<keyword evidence="7" id="KW-1133">Transmembrane helix</keyword>
<dbReference type="Pfam" id="PF17820">
    <property type="entry name" value="PDZ_6"/>
    <property type="match status" value="1"/>
</dbReference>